<reference evidence="2" key="1">
    <citation type="submission" date="2022-11" db="UniProtKB">
        <authorList>
            <consortium name="WormBaseParasite"/>
        </authorList>
    </citation>
    <scope>IDENTIFICATION</scope>
</reference>
<sequence length="316" mass="37123">MPSLNYDILEEIFLESIEEDTTLNLEKFMLSGKNPFDIVLRFFSKTQCIDLEHDYFGLWVKENNYQILHNFAFIKPLLEVIPQTIVQLNIGENADICRGTKFFENFIRKDMKALVLDEKLPQDYDEIIQAKTSIEEVIFQYDAKYEDLLIVPFSCKKFTVYMNFEEMTKKRTKSIVLPSVETLIIINEFIFDKLPSEKMELFVEFILETFPNLKSFNTHFSCSEICIFETIFKMEIGLDTSMYALIPKNVKGIIRFCIKFPKFQQMFVQNGQIDETENAFLGPCFLLHNGLNLQYFFKFNADIDEEDDDDGGFDID</sequence>
<dbReference type="Proteomes" id="UP000887580">
    <property type="component" value="Unplaced"/>
</dbReference>
<organism evidence="1 2">
    <name type="scientific">Panagrolaimus sp. PS1159</name>
    <dbReference type="NCBI Taxonomy" id="55785"/>
    <lineage>
        <taxon>Eukaryota</taxon>
        <taxon>Metazoa</taxon>
        <taxon>Ecdysozoa</taxon>
        <taxon>Nematoda</taxon>
        <taxon>Chromadorea</taxon>
        <taxon>Rhabditida</taxon>
        <taxon>Tylenchina</taxon>
        <taxon>Panagrolaimomorpha</taxon>
        <taxon>Panagrolaimoidea</taxon>
        <taxon>Panagrolaimidae</taxon>
        <taxon>Panagrolaimus</taxon>
    </lineage>
</organism>
<evidence type="ECO:0000313" key="2">
    <source>
        <dbReference type="WBParaSite" id="PS1159_v2.g3241.t1"/>
    </source>
</evidence>
<proteinExistence type="predicted"/>
<evidence type="ECO:0000313" key="1">
    <source>
        <dbReference type="Proteomes" id="UP000887580"/>
    </source>
</evidence>
<name>A0AC35GB75_9BILA</name>
<protein>
    <submittedName>
        <fullName evidence="2">DUF38 domain-containing protein</fullName>
    </submittedName>
</protein>
<dbReference type="WBParaSite" id="PS1159_v2.g3241.t1">
    <property type="protein sequence ID" value="PS1159_v2.g3241.t1"/>
    <property type="gene ID" value="PS1159_v2.g3241"/>
</dbReference>
<accession>A0AC35GB75</accession>